<comment type="caution">
    <text evidence="1">The sequence shown here is derived from an EMBL/GenBank/DDBJ whole genome shotgun (WGS) entry which is preliminary data.</text>
</comment>
<keyword evidence="2" id="KW-1185">Reference proteome</keyword>
<accession>K8NUI2</accession>
<dbReference type="Proteomes" id="UP000001095">
    <property type="component" value="Unassembled WGS sequence"/>
</dbReference>
<protein>
    <submittedName>
        <fullName evidence="1">Uncharacterized protein</fullName>
    </submittedName>
</protein>
<gene>
    <name evidence="1" type="ORF">HMPREF9696_03952</name>
</gene>
<dbReference type="AlphaFoldDB" id="K8NUI2"/>
<evidence type="ECO:0000313" key="1">
    <source>
        <dbReference type="EMBL" id="EKS32149.1"/>
    </source>
</evidence>
<proteinExistence type="predicted"/>
<sequence>MAVVPAMATEMMATEMVATVMTKAKGYEYRWCVTVSIAVIRINTITSMRVVPMMTMPAHMNRLHLLARSNTSRFYGGPGGR</sequence>
<evidence type="ECO:0000313" key="2">
    <source>
        <dbReference type="Proteomes" id="UP000001095"/>
    </source>
</evidence>
<organism evidence="1 2">
    <name type="scientific">Afipia clevelandensis ATCC 49720</name>
    <dbReference type="NCBI Taxonomy" id="883079"/>
    <lineage>
        <taxon>Bacteria</taxon>
        <taxon>Pseudomonadati</taxon>
        <taxon>Pseudomonadota</taxon>
        <taxon>Alphaproteobacteria</taxon>
        <taxon>Hyphomicrobiales</taxon>
        <taxon>Nitrobacteraceae</taxon>
        <taxon>Afipia</taxon>
    </lineage>
</organism>
<dbReference type="HOGENOM" id="CLU_2566222_0_0_5"/>
<dbReference type="EMBL" id="AGWY01000017">
    <property type="protein sequence ID" value="EKS32149.1"/>
    <property type="molecule type" value="Genomic_DNA"/>
</dbReference>
<name>K8NUI2_9BRAD</name>
<reference evidence="1 2" key="1">
    <citation type="submission" date="2012-04" db="EMBL/GenBank/DDBJ databases">
        <title>The Genome Sequence of Afipia clevelandensis ATCC 49720.</title>
        <authorList>
            <consortium name="The Broad Institute Genome Sequencing Platform"/>
            <person name="Earl A."/>
            <person name="Ward D."/>
            <person name="Feldgarden M."/>
            <person name="Gevers D."/>
            <person name="Huys G."/>
            <person name="Walker B."/>
            <person name="Young S.K."/>
            <person name="Zeng Q."/>
            <person name="Gargeya S."/>
            <person name="Fitzgerald M."/>
            <person name="Haas B."/>
            <person name="Abouelleil A."/>
            <person name="Alvarado L."/>
            <person name="Arachchi H.M."/>
            <person name="Berlin A."/>
            <person name="Chapman S.B."/>
            <person name="Goldberg J."/>
            <person name="Griggs A."/>
            <person name="Gujja S."/>
            <person name="Hansen M."/>
            <person name="Howarth C."/>
            <person name="Imamovic A."/>
            <person name="Larimer J."/>
            <person name="McCowen C."/>
            <person name="Montmayeur A."/>
            <person name="Murphy C."/>
            <person name="Neiman D."/>
            <person name="Pearson M."/>
            <person name="Priest M."/>
            <person name="Roberts A."/>
            <person name="Saif S."/>
            <person name="Shea T."/>
            <person name="Sisk P."/>
            <person name="Sykes S."/>
            <person name="Wortman J."/>
            <person name="Nusbaum C."/>
            <person name="Birren B."/>
        </authorList>
    </citation>
    <scope>NUCLEOTIDE SEQUENCE [LARGE SCALE GENOMIC DNA]</scope>
    <source>
        <strain evidence="1 2">ATCC 49720</strain>
    </source>
</reference>